<keyword evidence="1" id="KW-1133">Transmembrane helix</keyword>
<keyword evidence="3" id="KW-1185">Reference proteome</keyword>
<evidence type="ECO:0000256" key="1">
    <source>
        <dbReference type="SAM" id="Phobius"/>
    </source>
</evidence>
<evidence type="ECO:0000313" key="2">
    <source>
        <dbReference type="EMBL" id="KLI62991.1"/>
    </source>
</evidence>
<accession>A0A0H0XLV5</accession>
<sequence length="186" mass="18412">MTAFFLSFLGVGLAMLAGREGVRVSRIAGAGASEGSLIAMVAVIAIAACALAALLAGEFAQLLSSHQQSWFVAAALVLAGLEVIFLDAPKAPSEPTRSLGAVGIVLFAGVLADASGLLIISLSIATGAPGLVAGGGALAVAGVLGAAAMAGPAWEKLPRLPMRWTIGIILLASALIIAFSPPEVLT</sequence>
<dbReference type="PATRIC" id="fig|874156.12.peg.2729"/>
<dbReference type="Proteomes" id="UP000053455">
    <property type="component" value="Unassembled WGS sequence"/>
</dbReference>
<feature type="transmembrane region" description="Helical" evidence="1">
    <location>
        <begin position="69"/>
        <end position="86"/>
    </location>
</feature>
<keyword evidence="1" id="KW-0472">Membrane</keyword>
<dbReference type="RefSeq" id="WP_047094512.1">
    <property type="nucleotide sequence ID" value="NZ_LBHU01000004.1"/>
</dbReference>
<reference evidence="2 3" key="1">
    <citation type="submission" date="2015-04" db="EMBL/GenBank/DDBJ databases">
        <title>The draft genome sequence of Erythrobacter marinus HWDM-33.</title>
        <authorList>
            <person name="Zhuang L."/>
            <person name="Liu Y."/>
            <person name="Shao Z."/>
        </authorList>
    </citation>
    <scope>NUCLEOTIDE SEQUENCE [LARGE SCALE GENOMIC DNA]</scope>
    <source>
        <strain evidence="2 3">HWDM-33</strain>
    </source>
</reference>
<organism evidence="2 3">
    <name type="scientific">Aurantiacibacter marinus</name>
    <dbReference type="NCBI Taxonomy" id="874156"/>
    <lineage>
        <taxon>Bacteria</taxon>
        <taxon>Pseudomonadati</taxon>
        <taxon>Pseudomonadota</taxon>
        <taxon>Alphaproteobacteria</taxon>
        <taxon>Sphingomonadales</taxon>
        <taxon>Erythrobacteraceae</taxon>
        <taxon>Aurantiacibacter</taxon>
    </lineage>
</organism>
<feature type="transmembrane region" description="Helical" evidence="1">
    <location>
        <begin position="131"/>
        <end position="150"/>
    </location>
</feature>
<keyword evidence="1" id="KW-0812">Transmembrane</keyword>
<feature type="transmembrane region" description="Helical" evidence="1">
    <location>
        <begin position="162"/>
        <end position="180"/>
    </location>
</feature>
<evidence type="ECO:0000313" key="3">
    <source>
        <dbReference type="Proteomes" id="UP000053455"/>
    </source>
</evidence>
<proteinExistence type="predicted"/>
<evidence type="ECO:0008006" key="4">
    <source>
        <dbReference type="Google" id="ProtNLM"/>
    </source>
</evidence>
<protein>
    <recommendedName>
        <fullName evidence="4">GDT1 family protein</fullName>
    </recommendedName>
</protein>
<dbReference type="EMBL" id="LBHU01000004">
    <property type="protein sequence ID" value="KLI62991.1"/>
    <property type="molecule type" value="Genomic_DNA"/>
</dbReference>
<name>A0A0H0XLV5_9SPHN</name>
<dbReference type="OrthoDB" id="7502135at2"/>
<feature type="transmembrane region" description="Helical" evidence="1">
    <location>
        <begin position="35"/>
        <end position="57"/>
    </location>
</feature>
<dbReference type="STRING" id="874156.GCA_001021555_02729"/>
<comment type="caution">
    <text evidence="2">The sequence shown here is derived from an EMBL/GenBank/DDBJ whole genome shotgun (WGS) entry which is preliminary data.</text>
</comment>
<feature type="transmembrane region" description="Helical" evidence="1">
    <location>
        <begin position="98"/>
        <end position="119"/>
    </location>
</feature>
<dbReference type="AlphaFoldDB" id="A0A0H0XLV5"/>
<gene>
    <name evidence="2" type="ORF">AAV99_13220</name>
</gene>